<feature type="region of interest" description="Disordered" evidence="6">
    <location>
        <begin position="1"/>
        <end position="125"/>
    </location>
</feature>
<keyword evidence="2" id="KW-1003">Cell membrane</keyword>
<dbReference type="RefSeq" id="WP_179464251.1">
    <property type="nucleotide sequence ID" value="NZ_JACBZX010000001.1"/>
</dbReference>
<comment type="subcellular location">
    <subcellularLocation>
        <location evidence="1">Cell membrane</location>
        <topology evidence="1">Multi-pass membrane protein</topology>
    </subcellularLocation>
</comment>
<dbReference type="InterPro" id="IPR010432">
    <property type="entry name" value="RDD"/>
</dbReference>
<dbReference type="AlphaFoldDB" id="A0A852XJA2"/>
<protein>
    <submittedName>
        <fullName evidence="10">Putative RDD family membrane protein YckC</fullName>
    </submittedName>
</protein>
<keyword evidence="11" id="KW-1185">Reference proteome</keyword>
<comment type="caution">
    <text evidence="10">The sequence shown here is derived from an EMBL/GenBank/DDBJ whole genome shotgun (WGS) entry which is preliminary data.</text>
</comment>
<feature type="domain" description="DUF2510" evidence="9">
    <location>
        <begin position="7"/>
        <end position="35"/>
    </location>
</feature>
<keyword evidence="4 7" id="KW-1133">Transmembrane helix</keyword>
<feature type="domain" description="RDD" evidence="8">
    <location>
        <begin position="133"/>
        <end position="295"/>
    </location>
</feature>
<evidence type="ECO:0000256" key="2">
    <source>
        <dbReference type="ARBA" id="ARBA00022475"/>
    </source>
</evidence>
<dbReference type="Pfam" id="PF10708">
    <property type="entry name" value="DUF2510"/>
    <property type="match status" value="1"/>
</dbReference>
<evidence type="ECO:0000256" key="7">
    <source>
        <dbReference type="SAM" id="Phobius"/>
    </source>
</evidence>
<feature type="transmembrane region" description="Helical" evidence="7">
    <location>
        <begin position="255"/>
        <end position="275"/>
    </location>
</feature>
<gene>
    <name evidence="10" type="ORF">BJY28_003114</name>
</gene>
<evidence type="ECO:0000313" key="10">
    <source>
        <dbReference type="EMBL" id="NYG38645.1"/>
    </source>
</evidence>
<dbReference type="InterPro" id="IPR051791">
    <property type="entry name" value="Pra-immunoreactive"/>
</dbReference>
<sequence length="303" mass="32101">MQSPTAPGWYDDPDDPEQLRYFDGIVWSERRVPKRVERRAPEQPAAPSAPAGGTDVYGRPTGAQGQPGHGQPPQAGSTSGQAGSPGLPGSAPGQPGHPGQGGPLQYYVPGQQPHAPAQAGGTEATTADGQPLASYGLRIAAYLLDGLVVGLLNLLLGGWALFLAMRDYIDFVLEAATNNDPQALEGLTVEEVMGFYDWGWYVAYLGISLVIFALYHSLMVGLKGGGVGKLAVGLRVRKVDTPGPPGVGAGFMRTLLPLAVALPLISWIALPVYVLDLIWPLRDAKRQAWHDKIAGTVVVQTRR</sequence>
<dbReference type="EMBL" id="JACBZX010000001">
    <property type="protein sequence ID" value="NYG38645.1"/>
    <property type="molecule type" value="Genomic_DNA"/>
</dbReference>
<keyword evidence="5 7" id="KW-0472">Membrane</keyword>
<dbReference type="GO" id="GO:0005886">
    <property type="term" value="C:plasma membrane"/>
    <property type="evidence" value="ECO:0007669"/>
    <property type="project" value="UniProtKB-SubCell"/>
</dbReference>
<evidence type="ECO:0000256" key="3">
    <source>
        <dbReference type="ARBA" id="ARBA00022692"/>
    </source>
</evidence>
<evidence type="ECO:0000256" key="1">
    <source>
        <dbReference type="ARBA" id="ARBA00004651"/>
    </source>
</evidence>
<evidence type="ECO:0000259" key="8">
    <source>
        <dbReference type="Pfam" id="PF06271"/>
    </source>
</evidence>
<reference evidence="10 11" key="1">
    <citation type="submission" date="2020-07" db="EMBL/GenBank/DDBJ databases">
        <title>Sequencing the genomes of 1000 actinobacteria strains.</title>
        <authorList>
            <person name="Klenk H.-P."/>
        </authorList>
    </citation>
    <scope>NUCLEOTIDE SEQUENCE [LARGE SCALE GENOMIC DNA]</scope>
    <source>
        <strain evidence="10 11">DSM 24723</strain>
    </source>
</reference>
<feature type="compositionally biased region" description="Low complexity" evidence="6">
    <location>
        <begin position="42"/>
        <end position="51"/>
    </location>
</feature>
<name>A0A852XJA2_9MICO</name>
<dbReference type="Pfam" id="PF06271">
    <property type="entry name" value="RDD"/>
    <property type="match status" value="1"/>
</dbReference>
<evidence type="ECO:0000259" key="9">
    <source>
        <dbReference type="Pfam" id="PF10708"/>
    </source>
</evidence>
<dbReference type="InterPro" id="IPR018929">
    <property type="entry name" value="DUF2510"/>
</dbReference>
<proteinExistence type="predicted"/>
<feature type="compositionally biased region" description="Low complexity" evidence="6">
    <location>
        <begin position="60"/>
        <end position="94"/>
    </location>
</feature>
<accession>A0A852XJA2</accession>
<feature type="transmembrane region" description="Helical" evidence="7">
    <location>
        <begin position="198"/>
        <end position="215"/>
    </location>
</feature>
<dbReference type="PANTHER" id="PTHR36115">
    <property type="entry name" value="PROLINE-RICH ANTIGEN HOMOLOG-RELATED"/>
    <property type="match status" value="1"/>
</dbReference>
<keyword evidence="3 7" id="KW-0812">Transmembrane</keyword>
<dbReference type="Proteomes" id="UP000592181">
    <property type="component" value="Unassembled WGS sequence"/>
</dbReference>
<evidence type="ECO:0000256" key="4">
    <source>
        <dbReference type="ARBA" id="ARBA00022989"/>
    </source>
</evidence>
<evidence type="ECO:0000313" key="11">
    <source>
        <dbReference type="Proteomes" id="UP000592181"/>
    </source>
</evidence>
<feature type="compositionally biased region" description="Basic and acidic residues" evidence="6">
    <location>
        <begin position="28"/>
        <end position="41"/>
    </location>
</feature>
<dbReference type="PANTHER" id="PTHR36115:SF4">
    <property type="entry name" value="MEMBRANE PROTEIN"/>
    <property type="match status" value="1"/>
</dbReference>
<evidence type="ECO:0000256" key="5">
    <source>
        <dbReference type="ARBA" id="ARBA00023136"/>
    </source>
</evidence>
<feature type="transmembrane region" description="Helical" evidence="7">
    <location>
        <begin position="139"/>
        <end position="162"/>
    </location>
</feature>
<evidence type="ECO:0000256" key="6">
    <source>
        <dbReference type="SAM" id="MobiDB-lite"/>
    </source>
</evidence>
<organism evidence="10 11">
    <name type="scientific">Janibacter alkaliphilus</name>
    <dbReference type="NCBI Taxonomy" id="1069963"/>
    <lineage>
        <taxon>Bacteria</taxon>
        <taxon>Bacillati</taxon>
        <taxon>Actinomycetota</taxon>
        <taxon>Actinomycetes</taxon>
        <taxon>Micrococcales</taxon>
        <taxon>Intrasporangiaceae</taxon>
        <taxon>Janibacter</taxon>
    </lineage>
</organism>